<keyword evidence="3" id="KW-1185">Reference proteome</keyword>
<comment type="caution">
    <text evidence="2">The sequence shown here is derived from an EMBL/GenBank/DDBJ whole genome shotgun (WGS) entry which is preliminary data.</text>
</comment>
<reference evidence="2" key="1">
    <citation type="submission" date="2019-03" db="EMBL/GenBank/DDBJ databases">
        <title>Long read genome sequence of the mycoparasitic Pythium oligandrum ATCC 38472 isolated from sugarbeet rhizosphere.</title>
        <authorList>
            <person name="Gaulin E."/>
        </authorList>
    </citation>
    <scope>NUCLEOTIDE SEQUENCE</scope>
    <source>
        <strain evidence="2">ATCC 38472_TT</strain>
    </source>
</reference>
<evidence type="ECO:0000313" key="3">
    <source>
        <dbReference type="Proteomes" id="UP000794436"/>
    </source>
</evidence>
<dbReference type="AlphaFoldDB" id="A0A8K1FCS2"/>
<name>A0A8K1FCS2_PYTOL</name>
<protein>
    <recommendedName>
        <fullName evidence="1">DUF6604 domain-containing protein</fullName>
    </recommendedName>
</protein>
<dbReference type="Proteomes" id="UP000794436">
    <property type="component" value="Unassembled WGS sequence"/>
</dbReference>
<dbReference type="OrthoDB" id="100219at2759"/>
<dbReference type="Pfam" id="PF20253">
    <property type="entry name" value="DUF6604"/>
    <property type="match status" value="1"/>
</dbReference>
<dbReference type="InterPro" id="IPR046539">
    <property type="entry name" value="DUF6604"/>
</dbReference>
<evidence type="ECO:0000259" key="1">
    <source>
        <dbReference type="Pfam" id="PF20253"/>
    </source>
</evidence>
<sequence length="781" mass="88013">MATALPGDIYGKYKRATAFFVDWVLRARSPPNASAVPDAAPLPLALAACQVAITLRERVARSFALDETASAHSNQTHAYFLNRLKTWHASLKTLQSKTKGETTDEQFTIQFTNYYEVLEMAQDFFPEVDVIEVDASRTSSPSDAERKRLFDEAFAQDLTMEIACFFLELEELSDAVYSVYCDVKEHKKSLVEASVVTKVAIQCASSAIARFQLRYPSVKNAADMMTVMQDHIPMSMIESLFRKIMKQWRDRGTAKRRLDAVPGGVLVDFLWVARALLSFEKVIPADPRMKLVAREGFFGATYSEERSSHYLMPDPTAMPSFLCQQLPLFGAFVKSYDQFFISRQVSIPLVFTTMCWIKSVSALQGNGGLVRNVSLSISHRWTLLERLEESIDHGEVRRADPKLHKEMEDLLDKIKQLEKANVLLRANPVLAGFMELDNHLQYLHLGAESLLVTSRFRAFFHLAAAKHGSFMRTYLLSSHMTVAAVDSFFRNKQLSDSAQASKVREHYHIRDLSKVFCLVIENDLSILLQGPSSQPASLKTLLSSAADLARQELFESRLLSRDMLEGIPGKSRQYVVNRSLEDVIMLPLMPLLDCLELDGSIRDSDEGLLQLASVRSMNLHGDMVAAYCRRAANVISRRFIDSQRASPWMETAYFVFANTPNWAKLEFGDVDYEAYQADTHVAFNQLLSMMEESAGPLSPDQLKELRTKIKADPGILALSCDDIPVPNMHMLLHHAAAGSVRDKRLVEWMMQVGAMFFQPVHWPLVTASDIARQEQPSSLFS</sequence>
<dbReference type="EMBL" id="SPLM01000111">
    <property type="protein sequence ID" value="TMW58635.1"/>
    <property type="molecule type" value="Genomic_DNA"/>
</dbReference>
<proteinExistence type="predicted"/>
<gene>
    <name evidence="2" type="ORF">Poli38472_010194</name>
</gene>
<feature type="domain" description="DUF6604" evidence="1">
    <location>
        <begin position="46"/>
        <end position="211"/>
    </location>
</feature>
<evidence type="ECO:0000313" key="2">
    <source>
        <dbReference type="EMBL" id="TMW58635.1"/>
    </source>
</evidence>
<accession>A0A8K1FCS2</accession>
<organism evidence="2 3">
    <name type="scientific">Pythium oligandrum</name>
    <name type="common">Mycoparasitic fungus</name>
    <dbReference type="NCBI Taxonomy" id="41045"/>
    <lineage>
        <taxon>Eukaryota</taxon>
        <taxon>Sar</taxon>
        <taxon>Stramenopiles</taxon>
        <taxon>Oomycota</taxon>
        <taxon>Peronosporomycetes</taxon>
        <taxon>Pythiales</taxon>
        <taxon>Pythiaceae</taxon>
        <taxon>Pythium</taxon>
    </lineage>
</organism>